<organism evidence="6 7">
    <name type="scientific">Stentor coeruleus</name>
    <dbReference type="NCBI Taxonomy" id="5963"/>
    <lineage>
        <taxon>Eukaryota</taxon>
        <taxon>Sar</taxon>
        <taxon>Alveolata</taxon>
        <taxon>Ciliophora</taxon>
        <taxon>Postciliodesmatophora</taxon>
        <taxon>Heterotrichea</taxon>
        <taxon>Heterotrichida</taxon>
        <taxon>Stentoridae</taxon>
        <taxon>Stentor</taxon>
    </lineage>
</organism>
<dbReference type="Gene3D" id="3.30.1330.20">
    <property type="entry name" value="Tubulin/FtsZ, C-terminal domain"/>
    <property type="match status" value="1"/>
</dbReference>
<evidence type="ECO:0000259" key="5">
    <source>
        <dbReference type="Pfam" id="PF03953"/>
    </source>
</evidence>
<evidence type="ECO:0000256" key="4">
    <source>
        <dbReference type="ARBA" id="ARBA00023134"/>
    </source>
</evidence>
<dbReference type="InterPro" id="IPR000217">
    <property type="entry name" value="Tubulin"/>
</dbReference>
<sequence length="149" mass="17136">MISCDVRQSKFLSSSLFYNGDINTTDTIDTVGYLKLEKTIKFINNSSPQFSLHMNSQPIIINPSSGIAVPKRSVTTLCNSTAIISMISMIFNKFMSLYHKRAYIHWFVGEGMESGEFGETYENVIRFQRDYAELEQNFDFAHEYIDDEI</sequence>
<evidence type="ECO:0000256" key="2">
    <source>
        <dbReference type="ARBA" id="ARBA00022701"/>
    </source>
</evidence>
<dbReference type="AlphaFoldDB" id="A0A1R2C290"/>
<keyword evidence="2" id="KW-0493">Microtubule</keyword>
<evidence type="ECO:0000313" key="7">
    <source>
        <dbReference type="Proteomes" id="UP000187209"/>
    </source>
</evidence>
<evidence type="ECO:0000256" key="1">
    <source>
        <dbReference type="ARBA" id="ARBA00009636"/>
    </source>
</evidence>
<dbReference type="PANTHER" id="PTHR11588">
    <property type="entry name" value="TUBULIN"/>
    <property type="match status" value="1"/>
</dbReference>
<dbReference type="EMBL" id="MPUH01000316">
    <property type="protein sequence ID" value="OMJ83069.1"/>
    <property type="molecule type" value="Genomic_DNA"/>
</dbReference>
<dbReference type="Proteomes" id="UP000187209">
    <property type="component" value="Unassembled WGS sequence"/>
</dbReference>
<feature type="domain" description="Tubulin/FtsZ 2-layer sandwich" evidence="5">
    <location>
        <begin position="1"/>
        <end position="87"/>
    </location>
</feature>
<accession>A0A1R2C290</accession>
<dbReference type="OrthoDB" id="6073114at2759"/>
<dbReference type="Gene3D" id="1.10.287.600">
    <property type="entry name" value="Helix hairpin bin"/>
    <property type="match status" value="1"/>
</dbReference>
<dbReference type="SUPFAM" id="SSF55307">
    <property type="entry name" value="Tubulin C-terminal domain-like"/>
    <property type="match status" value="1"/>
</dbReference>
<dbReference type="InterPro" id="IPR018316">
    <property type="entry name" value="Tubulin/FtsZ_2-layer-sand-dom"/>
</dbReference>
<protein>
    <recommendedName>
        <fullName evidence="5">Tubulin/FtsZ 2-layer sandwich domain-containing protein</fullName>
    </recommendedName>
</protein>
<dbReference type="InterPro" id="IPR037103">
    <property type="entry name" value="Tubulin/FtsZ-like_C"/>
</dbReference>
<keyword evidence="4" id="KW-0342">GTP-binding</keyword>
<dbReference type="InterPro" id="IPR023123">
    <property type="entry name" value="Tubulin_C"/>
</dbReference>
<dbReference type="InterPro" id="IPR008280">
    <property type="entry name" value="Tub_FtsZ_C"/>
</dbReference>
<comment type="caution">
    <text evidence="6">The sequence shown here is derived from an EMBL/GenBank/DDBJ whole genome shotgun (WGS) entry which is preliminary data.</text>
</comment>
<gene>
    <name evidence="6" type="ORF">SteCoe_16048</name>
</gene>
<keyword evidence="3" id="KW-0547">Nucleotide-binding</keyword>
<evidence type="ECO:0000313" key="6">
    <source>
        <dbReference type="EMBL" id="OMJ83069.1"/>
    </source>
</evidence>
<keyword evidence="7" id="KW-1185">Reference proteome</keyword>
<name>A0A1R2C290_9CILI</name>
<proteinExistence type="inferred from homology"/>
<reference evidence="6 7" key="1">
    <citation type="submission" date="2016-11" db="EMBL/GenBank/DDBJ databases">
        <title>The macronuclear genome of Stentor coeruleus: a giant cell with tiny introns.</title>
        <authorList>
            <person name="Slabodnick M."/>
            <person name="Ruby J.G."/>
            <person name="Reiff S.B."/>
            <person name="Swart E.C."/>
            <person name="Gosai S."/>
            <person name="Prabakaran S."/>
            <person name="Witkowska E."/>
            <person name="Larue G.E."/>
            <person name="Fisher S."/>
            <person name="Freeman R.M."/>
            <person name="Gunawardena J."/>
            <person name="Chu W."/>
            <person name="Stover N.A."/>
            <person name="Gregory B.D."/>
            <person name="Nowacki M."/>
            <person name="Derisi J."/>
            <person name="Roy S.W."/>
            <person name="Marshall W.F."/>
            <person name="Sood P."/>
        </authorList>
    </citation>
    <scope>NUCLEOTIDE SEQUENCE [LARGE SCALE GENOMIC DNA]</scope>
    <source>
        <strain evidence="6">WM001</strain>
    </source>
</reference>
<dbReference type="GO" id="GO:0005525">
    <property type="term" value="F:GTP binding"/>
    <property type="evidence" value="ECO:0007669"/>
    <property type="project" value="UniProtKB-KW"/>
</dbReference>
<dbReference type="GO" id="GO:0007017">
    <property type="term" value="P:microtubule-based process"/>
    <property type="evidence" value="ECO:0007669"/>
    <property type="project" value="InterPro"/>
</dbReference>
<evidence type="ECO:0000256" key="3">
    <source>
        <dbReference type="ARBA" id="ARBA00022741"/>
    </source>
</evidence>
<dbReference type="GO" id="GO:0005874">
    <property type="term" value="C:microtubule"/>
    <property type="evidence" value="ECO:0007669"/>
    <property type="project" value="UniProtKB-KW"/>
</dbReference>
<comment type="similarity">
    <text evidence="1">Belongs to the tubulin family.</text>
</comment>
<dbReference type="Pfam" id="PF03953">
    <property type="entry name" value="Tubulin_C"/>
    <property type="match status" value="1"/>
</dbReference>